<evidence type="ECO:0000256" key="2">
    <source>
        <dbReference type="SAM" id="SignalP"/>
    </source>
</evidence>
<dbReference type="Proteomes" id="UP001551695">
    <property type="component" value="Unassembled WGS sequence"/>
</dbReference>
<dbReference type="RefSeq" id="WP_357786567.1">
    <property type="nucleotide sequence ID" value="NZ_JBFAKC010000011.1"/>
</dbReference>
<feature type="signal peptide" evidence="2">
    <location>
        <begin position="1"/>
        <end position="25"/>
    </location>
</feature>
<keyword evidence="5" id="KW-1185">Reference proteome</keyword>
<evidence type="ECO:0000259" key="3">
    <source>
        <dbReference type="Pfam" id="PF26059"/>
    </source>
</evidence>
<keyword evidence="2" id="KW-0732">Signal</keyword>
<organism evidence="4 5">
    <name type="scientific">Nocardia aurea</name>
    <dbReference type="NCBI Taxonomy" id="2144174"/>
    <lineage>
        <taxon>Bacteria</taxon>
        <taxon>Bacillati</taxon>
        <taxon>Actinomycetota</taxon>
        <taxon>Actinomycetes</taxon>
        <taxon>Mycobacteriales</taxon>
        <taxon>Nocardiaceae</taxon>
        <taxon>Nocardia</taxon>
    </lineage>
</organism>
<accession>A0ABV3FYW6</accession>
<proteinExistence type="predicted"/>
<feature type="transmembrane region" description="Helical" evidence="1">
    <location>
        <begin position="170"/>
        <end position="194"/>
    </location>
</feature>
<comment type="caution">
    <text evidence="4">The sequence shown here is derived from an EMBL/GenBank/DDBJ whole genome shotgun (WGS) entry which is preliminary data.</text>
</comment>
<evidence type="ECO:0000313" key="5">
    <source>
        <dbReference type="Proteomes" id="UP001551695"/>
    </source>
</evidence>
<sequence length="219" mass="22300">MIEISRIASVACAVVAAVVPVTAHADESVDRDIEYKITSSDHVVKTTLTGGTFVIDDDHRTFTVLDRGGAPVVRVPTRFTMGDREVTAEPALGANGTELRLVAGAPKPSTTPVVEAVASPLEDNAALNEFSTRFGLATAIGAMVGSAAGLVVGCVFGIPLFILTCLPGAAAGAGLGAILGTIVVGGPVMVVSAVELLNTLNAPAGSSKWAQNYYLQPAN</sequence>
<gene>
    <name evidence="4" type="ORF">AB0I48_23930</name>
</gene>
<dbReference type="EMBL" id="JBFAKC010000011">
    <property type="protein sequence ID" value="MEV0710618.1"/>
    <property type="molecule type" value="Genomic_DNA"/>
</dbReference>
<feature type="chain" id="PRO_5045414813" description="DUF8020 domain-containing protein" evidence="2">
    <location>
        <begin position="26"/>
        <end position="219"/>
    </location>
</feature>
<feature type="transmembrane region" description="Helical" evidence="1">
    <location>
        <begin position="134"/>
        <end position="163"/>
    </location>
</feature>
<protein>
    <recommendedName>
        <fullName evidence="3">DUF8020 domain-containing protein</fullName>
    </recommendedName>
</protein>
<dbReference type="Pfam" id="PF26059">
    <property type="entry name" value="DUF8020"/>
    <property type="match status" value="1"/>
</dbReference>
<evidence type="ECO:0000313" key="4">
    <source>
        <dbReference type="EMBL" id="MEV0710618.1"/>
    </source>
</evidence>
<keyword evidence="1" id="KW-1133">Transmembrane helix</keyword>
<keyword evidence="1" id="KW-0812">Transmembrane</keyword>
<evidence type="ECO:0000256" key="1">
    <source>
        <dbReference type="SAM" id="Phobius"/>
    </source>
</evidence>
<keyword evidence="1" id="KW-0472">Membrane</keyword>
<feature type="domain" description="DUF8020" evidence="3">
    <location>
        <begin position="33"/>
        <end position="102"/>
    </location>
</feature>
<reference evidence="4 5" key="1">
    <citation type="submission" date="2024-06" db="EMBL/GenBank/DDBJ databases">
        <title>The Natural Products Discovery Center: Release of the First 8490 Sequenced Strains for Exploring Actinobacteria Biosynthetic Diversity.</title>
        <authorList>
            <person name="Kalkreuter E."/>
            <person name="Kautsar S.A."/>
            <person name="Yang D."/>
            <person name="Bader C.D."/>
            <person name="Teijaro C.N."/>
            <person name="Fluegel L."/>
            <person name="Davis C.M."/>
            <person name="Simpson J.R."/>
            <person name="Lauterbach L."/>
            <person name="Steele A.D."/>
            <person name="Gui C."/>
            <person name="Meng S."/>
            <person name="Li G."/>
            <person name="Viehrig K."/>
            <person name="Ye F."/>
            <person name="Su P."/>
            <person name="Kiefer A.F."/>
            <person name="Nichols A."/>
            <person name="Cepeda A.J."/>
            <person name="Yan W."/>
            <person name="Fan B."/>
            <person name="Jiang Y."/>
            <person name="Adhikari A."/>
            <person name="Zheng C.-J."/>
            <person name="Schuster L."/>
            <person name="Cowan T.M."/>
            <person name="Smanski M.J."/>
            <person name="Chevrette M.G."/>
            <person name="De Carvalho L.P.S."/>
            <person name="Shen B."/>
        </authorList>
    </citation>
    <scope>NUCLEOTIDE SEQUENCE [LARGE SCALE GENOMIC DNA]</scope>
    <source>
        <strain evidence="4 5">NPDC050403</strain>
    </source>
</reference>
<name>A0ABV3FYW6_9NOCA</name>
<dbReference type="InterPro" id="IPR058333">
    <property type="entry name" value="DUF8020"/>
</dbReference>